<comment type="caution">
    <text evidence="1">The sequence shown here is derived from an EMBL/GenBank/DDBJ whole genome shotgun (WGS) entry which is preliminary data.</text>
</comment>
<protein>
    <submittedName>
        <fullName evidence="1">Uncharacterized protein</fullName>
    </submittedName>
</protein>
<reference evidence="1" key="1">
    <citation type="submission" date="2020-12" db="EMBL/GenBank/DDBJ databases">
        <title>Metabolic potential, ecology and presence of endohyphal bacteria is reflected in genomic diversity of Mucoromycotina.</title>
        <authorList>
            <person name="Muszewska A."/>
            <person name="Okrasinska A."/>
            <person name="Steczkiewicz K."/>
            <person name="Drgas O."/>
            <person name="Orlowska M."/>
            <person name="Perlinska-Lenart U."/>
            <person name="Aleksandrzak-Piekarczyk T."/>
            <person name="Szatraj K."/>
            <person name="Zielenkiewicz U."/>
            <person name="Pilsyk S."/>
            <person name="Malc E."/>
            <person name="Mieczkowski P."/>
            <person name="Kruszewska J.S."/>
            <person name="Biernat P."/>
            <person name="Pawlowska J."/>
        </authorList>
    </citation>
    <scope>NUCLEOTIDE SEQUENCE</scope>
    <source>
        <strain evidence="1">WA0000017839</strain>
    </source>
</reference>
<keyword evidence="2" id="KW-1185">Reference proteome</keyword>
<proteinExistence type="predicted"/>
<accession>A0A8H7URL3</accession>
<organism evidence="1 2">
    <name type="scientific">Mucor saturninus</name>
    <dbReference type="NCBI Taxonomy" id="64648"/>
    <lineage>
        <taxon>Eukaryota</taxon>
        <taxon>Fungi</taxon>
        <taxon>Fungi incertae sedis</taxon>
        <taxon>Mucoromycota</taxon>
        <taxon>Mucoromycotina</taxon>
        <taxon>Mucoromycetes</taxon>
        <taxon>Mucorales</taxon>
        <taxon>Mucorineae</taxon>
        <taxon>Mucoraceae</taxon>
        <taxon>Mucor</taxon>
    </lineage>
</organism>
<name>A0A8H7URL3_9FUNG</name>
<dbReference type="Proteomes" id="UP000603453">
    <property type="component" value="Unassembled WGS sequence"/>
</dbReference>
<sequence length="276" mass="31231">MVYPNRIHKSLTSSRVHRQGRVDRLTSFMSPAASTNQANSEVNDVDIDAVYTVPLAHVNVETIPAGQGFDEGLEHDQFLNSGIPDDFEKRSRMEEIAYVKEIILASAAEPTVTEEDTDEAQIYQDPDTKDVLIPEHPFNNDEYDTSIQKKKFYAQEAGLAMIKRRLQIDFVREYEICSKKGCYLFDPIIDVNMAACPQCGAVRRATSVVKMVDIGDHLVCMLTCNDFRKEVEQYREFIDAIGEDDPYTDFFSGLAFKELKAKGLFSGKHDLAIVLR</sequence>
<dbReference type="EMBL" id="JAEPRD010000393">
    <property type="protein sequence ID" value="KAG2191527.1"/>
    <property type="molecule type" value="Genomic_DNA"/>
</dbReference>
<dbReference type="AlphaFoldDB" id="A0A8H7URL3"/>
<evidence type="ECO:0000313" key="2">
    <source>
        <dbReference type="Proteomes" id="UP000603453"/>
    </source>
</evidence>
<gene>
    <name evidence="1" type="ORF">INT47_012816</name>
</gene>
<evidence type="ECO:0000313" key="1">
    <source>
        <dbReference type="EMBL" id="KAG2191527.1"/>
    </source>
</evidence>